<accession>A0A6C1DTX1</accession>
<evidence type="ECO:0000313" key="8">
    <source>
        <dbReference type="Proteomes" id="UP000501346"/>
    </source>
</evidence>
<dbReference type="AlphaFoldDB" id="A0A6C1DTX1"/>
<evidence type="ECO:0000256" key="4">
    <source>
        <dbReference type="ARBA" id="ARBA00023136"/>
    </source>
</evidence>
<feature type="transmembrane region" description="Helical" evidence="5">
    <location>
        <begin position="72"/>
        <end position="90"/>
    </location>
</feature>
<evidence type="ECO:0000256" key="5">
    <source>
        <dbReference type="RuleBase" id="RU363076"/>
    </source>
</evidence>
<evidence type="ECO:0000313" key="7">
    <source>
        <dbReference type="EMBL" id="QID79644.1"/>
    </source>
</evidence>
<dbReference type="GO" id="GO:0005743">
    <property type="term" value="C:mitochondrial inner membrane"/>
    <property type="evidence" value="ECO:0007669"/>
    <property type="project" value="UniProtKB-SubCell"/>
</dbReference>
<evidence type="ECO:0000256" key="3">
    <source>
        <dbReference type="ARBA" id="ARBA00022989"/>
    </source>
</evidence>
<name>A0A6C1DTX1_SACPS</name>
<dbReference type="CDD" id="cd06662">
    <property type="entry name" value="SURF1"/>
    <property type="match status" value="1"/>
</dbReference>
<dbReference type="Proteomes" id="UP000501346">
    <property type="component" value="Chromosome ScVII"/>
</dbReference>
<feature type="region of interest" description="Disordered" evidence="6">
    <location>
        <begin position="292"/>
        <end position="311"/>
    </location>
</feature>
<sequence>MSLLGARSTYRWFSIAASIPTKNAIGKSTYLLASRNQQYRGIITSTVDWKPIKTGKSPNDDSRRERSFGKKIVLGLMFAMPIISFYLGTWQVRRLKWKTKLIAACETKLTYEPIPLPKSFTPDMCEDWEYRKVILTGHFLHNEEMFVGPRKKNGEKGYFLFTPFIRDDTGEKVLIERGWISEEKVAPDSRNLHHLSLPQEEHLKVVCLVRPPKKRGSLQWAKKDPNSRLWQVPDIYDMARSSGCTPIQFQALYDMKDHPIIEEHTRNEASQNNSTSSLWKFWKREPTTAVNGTQAVDNNTSKPRSRQEMPTDQTIEFDERQFIKAGVPIGRKPTIDLKNNHLQYLVTWYGLSFLSTIFLIVALRKAKRGGVVSQDQLMKEKLKHSRKYM</sequence>
<evidence type="ECO:0000256" key="2">
    <source>
        <dbReference type="ARBA" id="ARBA00022692"/>
    </source>
</evidence>
<keyword evidence="5" id="KW-0496">Mitochondrion</keyword>
<keyword evidence="5" id="KW-0999">Mitochondrion inner membrane</keyword>
<keyword evidence="4 5" id="KW-0472">Membrane</keyword>
<keyword evidence="8" id="KW-1185">Reference proteome</keyword>
<evidence type="ECO:0000256" key="6">
    <source>
        <dbReference type="SAM" id="MobiDB-lite"/>
    </source>
</evidence>
<protein>
    <recommendedName>
        <fullName evidence="5">SURF1-like protein</fullName>
    </recommendedName>
</protein>
<dbReference type="PANTHER" id="PTHR23427">
    <property type="entry name" value="SURFEIT LOCUS PROTEIN"/>
    <property type="match status" value="1"/>
</dbReference>
<comment type="similarity">
    <text evidence="5">Belongs to the SURF1 family.</text>
</comment>
<evidence type="ECO:0000256" key="1">
    <source>
        <dbReference type="ARBA" id="ARBA00004370"/>
    </source>
</evidence>
<reference evidence="7 8" key="1">
    <citation type="journal article" date="2019" name="BMC Genomics">
        <title>Chromosome level assembly and comparative genome analysis confirm lager-brewing yeasts originated from a single hybridization.</title>
        <authorList>
            <person name="Salazar A.N."/>
            <person name="Gorter de Vries A.R."/>
            <person name="van den Broek M."/>
            <person name="Brouwers N."/>
            <person name="de la Torre Cortes P."/>
            <person name="Kuijpers N.G.A."/>
            <person name="Daran J.G."/>
            <person name="Abeel T."/>
        </authorList>
    </citation>
    <scope>NUCLEOTIDE SEQUENCE [LARGE SCALE GENOMIC DNA]</scope>
    <source>
        <strain evidence="7 8">CBS 1483</strain>
    </source>
</reference>
<feature type="transmembrane region" description="Helical" evidence="5">
    <location>
        <begin position="342"/>
        <end position="363"/>
    </location>
</feature>
<dbReference type="Pfam" id="PF02104">
    <property type="entry name" value="SURF1"/>
    <property type="match status" value="1"/>
</dbReference>
<organism evidence="7 8">
    <name type="scientific">Saccharomyces pastorianus</name>
    <name type="common">Lager yeast</name>
    <name type="synonym">Saccharomyces cerevisiae x Saccharomyces eubayanus</name>
    <dbReference type="NCBI Taxonomy" id="27292"/>
    <lineage>
        <taxon>Eukaryota</taxon>
        <taxon>Fungi</taxon>
        <taxon>Dikarya</taxon>
        <taxon>Ascomycota</taxon>
        <taxon>Saccharomycotina</taxon>
        <taxon>Saccharomycetes</taxon>
        <taxon>Saccharomycetales</taxon>
        <taxon>Saccharomycetaceae</taxon>
        <taxon>Saccharomyces</taxon>
    </lineage>
</organism>
<keyword evidence="3 5" id="KW-1133">Transmembrane helix</keyword>
<gene>
    <name evidence="7" type="primary">SHY1_1</name>
    <name evidence="7" type="ORF">GRS66_001924</name>
</gene>
<comment type="function">
    <text evidence="5">Probably involved in the biogenesis of the COX complex.</text>
</comment>
<dbReference type="PANTHER" id="PTHR23427:SF2">
    <property type="entry name" value="SURFEIT LOCUS PROTEIN 1"/>
    <property type="match status" value="1"/>
</dbReference>
<dbReference type="GO" id="GO:0033617">
    <property type="term" value="P:mitochondrial respiratory chain complex IV assembly"/>
    <property type="evidence" value="ECO:0007669"/>
    <property type="project" value="TreeGrafter"/>
</dbReference>
<dbReference type="PROSITE" id="PS50895">
    <property type="entry name" value="SURF1"/>
    <property type="match status" value="1"/>
</dbReference>
<dbReference type="InterPro" id="IPR045214">
    <property type="entry name" value="Surf1/Surf4"/>
</dbReference>
<dbReference type="OrthoDB" id="10040024at2759"/>
<dbReference type="EMBL" id="CP048988">
    <property type="protein sequence ID" value="QID79644.1"/>
    <property type="molecule type" value="Genomic_DNA"/>
</dbReference>
<keyword evidence="2 5" id="KW-0812">Transmembrane</keyword>
<dbReference type="InterPro" id="IPR002994">
    <property type="entry name" value="Surf1/Shy1"/>
</dbReference>
<proteinExistence type="inferred from homology"/>
<comment type="subcellular location">
    <subcellularLocation>
        <location evidence="1">Membrane</location>
    </subcellularLocation>
    <subcellularLocation>
        <location evidence="5">Mitochondrion inner membrane</location>
        <topology evidence="5">Multi-pass membrane protein</topology>
    </subcellularLocation>
</comment>